<dbReference type="RefSeq" id="WP_344636685.1">
    <property type="nucleotide sequence ID" value="NZ_BAAATR010000010.1"/>
</dbReference>
<accession>A0ABN3DYV9</accession>
<reference evidence="1 2" key="1">
    <citation type="journal article" date="2019" name="Int. J. Syst. Evol. Microbiol.">
        <title>The Global Catalogue of Microorganisms (GCM) 10K type strain sequencing project: providing services to taxonomists for standard genome sequencing and annotation.</title>
        <authorList>
            <consortium name="The Broad Institute Genomics Platform"/>
            <consortium name="The Broad Institute Genome Sequencing Center for Infectious Disease"/>
            <person name="Wu L."/>
            <person name="Ma J."/>
        </authorList>
    </citation>
    <scope>NUCLEOTIDE SEQUENCE [LARGE SCALE GENOMIC DNA]</scope>
    <source>
        <strain evidence="1 2">JCM 7356</strain>
    </source>
</reference>
<sequence length="185" mass="20077">MSGPAPLGGSYQAWADHLERWSKGEPVDGAGLPPLAPADFPADTLERLQVRITDALDRRLQRWADALVAAMNAADDEFAAGRALAQARGGLHQARSLAAHPGLPAELRERLSGILDDTARRIQQDLENDLVRLAAQGADPRFVEARRRTLRDNPLTAVIAQTPPADPGGWSYDPTAVPRRRIITD</sequence>
<dbReference type="Proteomes" id="UP001500305">
    <property type="component" value="Unassembled WGS sequence"/>
</dbReference>
<protein>
    <submittedName>
        <fullName evidence="1">Uncharacterized protein</fullName>
    </submittedName>
</protein>
<comment type="caution">
    <text evidence="1">The sequence shown here is derived from an EMBL/GenBank/DDBJ whole genome shotgun (WGS) entry which is preliminary data.</text>
</comment>
<evidence type="ECO:0000313" key="1">
    <source>
        <dbReference type="EMBL" id="GAA2244712.1"/>
    </source>
</evidence>
<gene>
    <name evidence="1" type="ORF">GCM10010430_28190</name>
</gene>
<evidence type="ECO:0000313" key="2">
    <source>
        <dbReference type="Proteomes" id="UP001500305"/>
    </source>
</evidence>
<proteinExistence type="predicted"/>
<keyword evidence="2" id="KW-1185">Reference proteome</keyword>
<dbReference type="EMBL" id="BAAATR010000010">
    <property type="protein sequence ID" value="GAA2244712.1"/>
    <property type="molecule type" value="Genomic_DNA"/>
</dbReference>
<name>A0ABN3DYV9_9ACTN</name>
<organism evidence="1 2">
    <name type="scientific">Kitasatospora cystarginea</name>
    <dbReference type="NCBI Taxonomy" id="58350"/>
    <lineage>
        <taxon>Bacteria</taxon>
        <taxon>Bacillati</taxon>
        <taxon>Actinomycetota</taxon>
        <taxon>Actinomycetes</taxon>
        <taxon>Kitasatosporales</taxon>
        <taxon>Streptomycetaceae</taxon>
        <taxon>Kitasatospora</taxon>
    </lineage>
</organism>